<organism evidence="4 5">
    <name type="scientific">Filimonas zeae</name>
    <dbReference type="NCBI Taxonomy" id="1737353"/>
    <lineage>
        <taxon>Bacteria</taxon>
        <taxon>Pseudomonadati</taxon>
        <taxon>Bacteroidota</taxon>
        <taxon>Chitinophagia</taxon>
        <taxon>Chitinophagales</taxon>
        <taxon>Chitinophagaceae</taxon>
        <taxon>Filimonas</taxon>
    </lineage>
</organism>
<sequence length="816" mass="91630">MPAQVPDSIRLVTLEALQQSEETPVYVSSLLTASRDPVAAAAAFNFSAVRFKQRGYDADLLETGINGLPMQSLENGYAFWSSWSGLNEMLLNRQSVAGGKSNSFAFGLPGGFTHIDMRAGKQRRQTATGYAFANRQYTHRFYYARATGFNSKGWALAYSLVSRTGSNGYVEAADYNSHSYYAAVDKKAGTRHLFSLAVFGAATRAGRQAATLQQTAQLTNNNYYNAYWGYQDGRKRNSSYSIVHQPQLIATHDYHPNSHTSVITALGITTGSRKVTGLDWYNAADPRPDYYRYLPGYAANAAQRTQLEKAWAEDEEISQVNWNRLYAVNRANTATIYSADGMAGNHITGLRSLYIVQAAVNRIFRLAANSVLNTHVGRHAAFTAGISYQRQQNRRFKQINDLLGGDWFVDWNQFAERDDPGNNQVLQNNLDKPNRLVRQGETFGYDYSLTFSQAAGFMQLVYTLPHVDLFAGGNISRQQYFRTGYMRNGLFADNSLGRSATHAFTGYGYKAGFTYKINGRHYAYIQAAVISRPPLAANVYLSPRTRNTAQANAVAETIQTAEAGYLIHAPRLSIHASAYITQMKQGMKVLSFYHDEYRNFVNYALSNINKWHGGVELAAEASVTPDITFTAVAAVGRYYYNSRQQALVTADNSEEILEKATVYSKNYRVGNTPQEAYSAGITYRSPDAWFISTTTSYTRRQWLEANPLRLTAMATDNVSPGSDEFKDILQQTEWPAQYTVNLFAGYTCKAPYKRMANTWMTIYAGVNNLLNNTRIISGAYEQLRFDFESKSRHTYPPKMWYAQGTTFYLSINFRFQ</sequence>
<protein>
    <submittedName>
        <fullName evidence="4">TonB-dependent receptor</fullName>
    </submittedName>
</protein>
<reference evidence="4" key="2">
    <citation type="submission" date="2020-09" db="EMBL/GenBank/DDBJ databases">
        <authorList>
            <person name="Sun Q."/>
            <person name="Zhou Y."/>
        </authorList>
    </citation>
    <scope>NUCLEOTIDE SEQUENCE</scope>
    <source>
        <strain evidence="4">CGMCC 1.15290</strain>
    </source>
</reference>
<evidence type="ECO:0000256" key="1">
    <source>
        <dbReference type="ARBA" id="ARBA00004442"/>
    </source>
</evidence>
<comment type="subcellular location">
    <subcellularLocation>
        <location evidence="1">Cell outer membrane</location>
    </subcellularLocation>
</comment>
<keyword evidence="3" id="KW-0998">Cell outer membrane</keyword>
<dbReference type="SUPFAM" id="SSF56935">
    <property type="entry name" value="Porins"/>
    <property type="match status" value="1"/>
</dbReference>
<comment type="caution">
    <text evidence="4">The sequence shown here is derived from an EMBL/GenBank/DDBJ whole genome shotgun (WGS) entry which is preliminary data.</text>
</comment>
<dbReference type="GO" id="GO:0009279">
    <property type="term" value="C:cell outer membrane"/>
    <property type="evidence" value="ECO:0007669"/>
    <property type="project" value="UniProtKB-SubCell"/>
</dbReference>
<accession>A0A917J6A7</accession>
<keyword evidence="4" id="KW-0675">Receptor</keyword>
<dbReference type="EMBL" id="BMIB01000008">
    <property type="protein sequence ID" value="GGH83010.1"/>
    <property type="molecule type" value="Genomic_DNA"/>
</dbReference>
<evidence type="ECO:0000256" key="3">
    <source>
        <dbReference type="ARBA" id="ARBA00023237"/>
    </source>
</evidence>
<gene>
    <name evidence="4" type="ORF">GCM10011379_57760</name>
</gene>
<keyword evidence="2" id="KW-0472">Membrane</keyword>
<evidence type="ECO:0000313" key="5">
    <source>
        <dbReference type="Proteomes" id="UP000627292"/>
    </source>
</evidence>
<evidence type="ECO:0000313" key="4">
    <source>
        <dbReference type="EMBL" id="GGH83010.1"/>
    </source>
</evidence>
<name>A0A917J6A7_9BACT</name>
<proteinExistence type="predicted"/>
<evidence type="ECO:0000256" key="2">
    <source>
        <dbReference type="ARBA" id="ARBA00023136"/>
    </source>
</evidence>
<dbReference type="AlphaFoldDB" id="A0A917J6A7"/>
<dbReference type="Gene3D" id="2.40.170.20">
    <property type="entry name" value="TonB-dependent receptor, beta-barrel domain"/>
    <property type="match status" value="1"/>
</dbReference>
<dbReference type="InterPro" id="IPR036942">
    <property type="entry name" value="Beta-barrel_TonB_sf"/>
</dbReference>
<dbReference type="Proteomes" id="UP000627292">
    <property type="component" value="Unassembled WGS sequence"/>
</dbReference>
<keyword evidence="5" id="KW-1185">Reference proteome</keyword>
<reference evidence="4" key="1">
    <citation type="journal article" date="2014" name="Int. J. Syst. Evol. Microbiol.">
        <title>Complete genome sequence of Corynebacterium casei LMG S-19264T (=DSM 44701T), isolated from a smear-ripened cheese.</title>
        <authorList>
            <consortium name="US DOE Joint Genome Institute (JGI-PGF)"/>
            <person name="Walter F."/>
            <person name="Albersmeier A."/>
            <person name="Kalinowski J."/>
            <person name="Ruckert C."/>
        </authorList>
    </citation>
    <scope>NUCLEOTIDE SEQUENCE</scope>
    <source>
        <strain evidence="4">CGMCC 1.15290</strain>
    </source>
</reference>